<feature type="non-terminal residue" evidence="12">
    <location>
        <position position="137"/>
    </location>
</feature>
<dbReference type="SUPFAM" id="SSF57667">
    <property type="entry name" value="beta-beta-alpha zinc fingers"/>
    <property type="match status" value="2"/>
</dbReference>
<dbReference type="InterPro" id="IPR013087">
    <property type="entry name" value="Znf_C2H2_type"/>
</dbReference>
<keyword evidence="7" id="KW-0238">DNA-binding</keyword>
<dbReference type="EMBL" id="OC963225">
    <property type="protein sequence ID" value="CAD7665693.1"/>
    <property type="molecule type" value="Genomic_DNA"/>
</dbReference>
<evidence type="ECO:0000256" key="6">
    <source>
        <dbReference type="ARBA" id="ARBA00022833"/>
    </source>
</evidence>
<sequence length="137" mass="15725">MGHIIAIINECGAIGETSREKRHCCEYSGCGKRLRDRYALVAHIRLKHTNDKPFACNECHKTFPIEKYLKSHQMIHSVVKSYKCKYDCPYASTTPQSLNSHYTTHHSSDAVKKFVCDWVGCGKRFRANVPLMAHIRI</sequence>
<keyword evidence="6" id="KW-0862">Zinc</keyword>
<evidence type="ECO:0000259" key="11">
    <source>
        <dbReference type="PROSITE" id="PS50157"/>
    </source>
</evidence>
<keyword evidence="9" id="KW-0539">Nucleus</keyword>
<dbReference type="Pfam" id="PF00096">
    <property type="entry name" value="zf-C2H2"/>
    <property type="match status" value="2"/>
</dbReference>
<name>A0A7R9MSL5_9ACAR</name>
<dbReference type="SMART" id="SM00355">
    <property type="entry name" value="ZnF_C2H2"/>
    <property type="match status" value="4"/>
</dbReference>
<comment type="similarity">
    <text evidence="2">Belongs to the krueppel C2H2-type zinc-finger protein family.</text>
</comment>
<dbReference type="PROSITE" id="PS50157">
    <property type="entry name" value="ZINC_FINGER_C2H2_2"/>
    <property type="match status" value="4"/>
</dbReference>
<dbReference type="GO" id="GO:0005634">
    <property type="term" value="C:nucleus"/>
    <property type="evidence" value="ECO:0007669"/>
    <property type="project" value="UniProtKB-SubCell"/>
</dbReference>
<proteinExistence type="inferred from homology"/>
<keyword evidence="5 10" id="KW-0863">Zinc-finger</keyword>
<dbReference type="EMBL" id="CAJPVJ010048400">
    <property type="protein sequence ID" value="CAG2182829.1"/>
    <property type="molecule type" value="Genomic_DNA"/>
</dbReference>
<evidence type="ECO:0000256" key="9">
    <source>
        <dbReference type="ARBA" id="ARBA00023242"/>
    </source>
</evidence>
<keyword evidence="3" id="KW-0479">Metal-binding</keyword>
<evidence type="ECO:0000313" key="13">
    <source>
        <dbReference type="Proteomes" id="UP000728032"/>
    </source>
</evidence>
<dbReference type="OrthoDB" id="6435048at2759"/>
<evidence type="ECO:0000256" key="8">
    <source>
        <dbReference type="ARBA" id="ARBA00023163"/>
    </source>
</evidence>
<dbReference type="AlphaFoldDB" id="A0A7R9MSL5"/>
<evidence type="ECO:0000256" key="7">
    <source>
        <dbReference type="ARBA" id="ARBA00023125"/>
    </source>
</evidence>
<evidence type="ECO:0000256" key="4">
    <source>
        <dbReference type="ARBA" id="ARBA00022737"/>
    </source>
</evidence>
<gene>
    <name evidence="12" type="ORF">ONB1V03_LOCUS22250</name>
</gene>
<protein>
    <recommendedName>
        <fullName evidence="11">C2H2-type domain-containing protein</fullName>
    </recommendedName>
</protein>
<dbReference type="GO" id="GO:0008270">
    <property type="term" value="F:zinc ion binding"/>
    <property type="evidence" value="ECO:0007669"/>
    <property type="project" value="UniProtKB-KW"/>
</dbReference>
<evidence type="ECO:0000256" key="10">
    <source>
        <dbReference type="PROSITE-ProRule" id="PRU00042"/>
    </source>
</evidence>
<evidence type="ECO:0000256" key="1">
    <source>
        <dbReference type="ARBA" id="ARBA00004123"/>
    </source>
</evidence>
<dbReference type="InterPro" id="IPR050329">
    <property type="entry name" value="GLI_C2H2-zinc-finger"/>
</dbReference>
<dbReference type="PANTHER" id="PTHR19818">
    <property type="entry name" value="ZINC FINGER PROTEIN ZIC AND GLI"/>
    <property type="match status" value="1"/>
</dbReference>
<evidence type="ECO:0000256" key="3">
    <source>
        <dbReference type="ARBA" id="ARBA00022723"/>
    </source>
</evidence>
<keyword evidence="13" id="KW-1185">Reference proteome</keyword>
<accession>A0A7R9MSL5</accession>
<evidence type="ECO:0000256" key="5">
    <source>
        <dbReference type="ARBA" id="ARBA00022771"/>
    </source>
</evidence>
<keyword evidence="8" id="KW-0804">Transcription</keyword>
<dbReference type="Gene3D" id="3.30.160.60">
    <property type="entry name" value="Classic Zinc Finger"/>
    <property type="match status" value="3"/>
</dbReference>
<dbReference type="PANTHER" id="PTHR19818:SF139">
    <property type="entry name" value="PAIR-RULE PROTEIN ODD-PAIRED"/>
    <property type="match status" value="1"/>
</dbReference>
<dbReference type="PROSITE" id="PS00028">
    <property type="entry name" value="ZINC_FINGER_C2H2_1"/>
    <property type="match status" value="2"/>
</dbReference>
<feature type="domain" description="C2H2-type" evidence="11">
    <location>
        <begin position="23"/>
        <end position="53"/>
    </location>
</feature>
<evidence type="ECO:0000256" key="2">
    <source>
        <dbReference type="ARBA" id="ARBA00006991"/>
    </source>
</evidence>
<comment type="subcellular location">
    <subcellularLocation>
        <location evidence="1">Nucleus</location>
    </subcellularLocation>
</comment>
<organism evidence="12">
    <name type="scientific">Oppiella nova</name>
    <dbReference type="NCBI Taxonomy" id="334625"/>
    <lineage>
        <taxon>Eukaryota</taxon>
        <taxon>Metazoa</taxon>
        <taxon>Ecdysozoa</taxon>
        <taxon>Arthropoda</taxon>
        <taxon>Chelicerata</taxon>
        <taxon>Arachnida</taxon>
        <taxon>Acari</taxon>
        <taxon>Acariformes</taxon>
        <taxon>Sarcoptiformes</taxon>
        <taxon>Oribatida</taxon>
        <taxon>Brachypylina</taxon>
        <taxon>Oppioidea</taxon>
        <taxon>Oppiidae</taxon>
        <taxon>Oppiella</taxon>
    </lineage>
</organism>
<reference evidence="12" key="1">
    <citation type="submission" date="2020-11" db="EMBL/GenBank/DDBJ databases">
        <authorList>
            <person name="Tran Van P."/>
        </authorList>
    </citation>
    <scope>NUCLEOTIDE SEQUENCE</scope>
</reference>
<feature type="domain" description="C2H2-type" evidence="11">
    <location>
        <begin position="54"/>
        <end position="81"/>
    </location>
</feature>
<evidence type="ECO:0000313" key="12">
    <source>
        <dbReference type="EMBL" id="CAD7665693.1"/>
    </source>
</evidence>
<dbReference type="GO" id="GO:0000978">
    <property type="term" value="F:RNA polymerase II cis-regulatory region sequence-specific DNA binding"/>
    <property type="evidence" value="ECO:0007669"/>
    <property type="project" value="TreeGrafter"/>
</dbReference>
<dbReference type="FunFam" id="3.30.160.60:FF:000188">
    <property type="entry name" value="Zinc finger protein 787"/>
    <property type="match status" value="1"/>
</dbReference>
<feature type="domain" description="C2H2-type" evidence="11">
    <location>
        <begin position="114"/>
        <end position="137"/>
    </location>
</feature>
<dbReference type="GO" id="GO:0000981">
    <property type="term" value="F:DNA-binding transcription factor activity, RNA polymerase II-specific"/>
    <property type="evidence" value="ECO:0007669"/>
    <property type="project" value="TreeGrafter"/>
</dbReference>
<dbReference type="GO" id="GO:0045944">
    <property type="term" value="P:positive regulation of transcription by RNA polymerase II"/>
    <property type="evidence" value="ECO:0007669"/>
    <property type="project" value="UniProtKB-ARBA"/>
</dbReference>
<keyword evidence="4" id="KW-0677">Repeat</keyword>
<feature type="domain" description="C2H2-type" evidence="11">
    <location>
        <begin position="82"/>
        <end position="110"/>
    </location>
</feature>
<dbReference type="Proteomes" id="UP000728032">
    <property type="component" value="Unassembled WGS sequence"/>
</dbReference>
<dbReference type="InterPro" id="IPR036236">
    <property type="entry name" value="Znf_C2H2_sf"/>
</dbReference>